<dbReference type="GO" id="GO:0016757">
    <property type="term" value="F:glycosyltransferase activity"/>
    <property type="evidence" value="ECO:0007669"/>
    <property type="project" value="UniProtKB-KW"/>
</dbReference>
<dbReference type="PANTHER" id="PTHR12526:SF630">
    <property type="entry name" value="GLYCOSYLTRANSFERASE"/>
    <property type="match status" value="1"/>
</dbReference>
<feature type="domain" description="Glycosyl transferase family 1" evidence="1">
    <location>
        <begin position="185"/>
        <end position="325"/>
    </location>
</feature>
<dbReference type="EC" id="2.4.-.-" evidence="2"/>
<dbReference type="Gene3D" id="3.40.50.2000">
    <property type="entry name" value="Glycogen Phosphorylase B"/>
    <property type="match status" value="2"/>
</dbReference>
<dbReference type="RefSeq" id="WP_311534654.1">
    <property type="nucleotide sequence ID" value="NZ_JAVRHQ010000009.1"/>
</dbReference>
<evidence type="ECO:0000259" key="1">
    <source>
        <dbReference type="Pfam" id="PF00534"/>
    </source>
</evidence>
<dbReference type="Proteomes" id="UP001262889">
    <property type="component" value="Unassembled WGS sequence"/>
</dbReference>
<evidence type="ECO:0000313" key="3">
    <source>
        <dbReference type="Proteomes" id="UP001262889"/>
    </source>
</evidence>
<dbReference type="InterPro" id="IPR001296">
    <property type="entry name" value="Glyco_trans_1"/>
</dbReference>
<proteinExistence type="predicted"/>
<dbReference type="Pfam" id="PF00534">
    <property type="entry name" value="Glycos_transf_1"/>
    <property type="match status" value="1"/>
</dbReference>
<keyword evidence="2" id="KW-0808">Transferase</keyword>
<sequence>MKRIAVVCNYRLNASRIGGMDRFFVAYDRKCKAYGFDVKWFFSGGKRFSFYKDLDIEICRKTSVENCFLSFQRKEKTEFDFIITHFVELCTPFFKKVKKIGQPYVISVDHNPRPLNGFPLKKKLKNKLKGKLYSCYIDKFIGVSNYTKTQILNDYGKNLSSKTEVIYNGIAFGEYALRQQANHGQFIVASHLRSSKGIQDLVNAISILDAELKQLLEIDIFGEGPMEAELKALVKEKNLEEQIRFCGSSPELPKLFQKYSYLLQPTYMECFSLSILESLAANVPVITTPVGGNLEIIEDGTNGFIFEAGNTGQLSAIIKEILQHQRTIAGPVNHLIENKYYLEKMVNDHLYLLKL</sequence>
<gene>
    <name evidence="2" type="ORF">RM553_09360</name>
</gene>
<name>A0ABU3C9U4_9FLAO</name>
<dbReference type="EMBL" id="JAVRHQ010000009">
    <property type="protein sequence ID" value="MDT0643033.1"/>
    <property type="molecule type" value="Genomic_DNA"/>
</dbReference>
<dbReference type="CDD" id="cd03801">
    <property type="entry name" value="GT4_PimA-like"/>
    <property type="match status" value="1"/>
</dbReference>
<dbReference type="SUPFAM" id="SSF53756">
    <property type="entry name" value="UDP-Glycosyltransferase/glycogen phosphorylase"/>
    <property type="match status" value="1"/>
</dbReference>
<protein>
    <submittedName>
        <fullName evidence="2">Glycosyltransferase family 4 protein</fullName>
        <ecNumber evidence="2">2.4.-.-</ecNumber>
    </submittedName>
</protein>
<organism evidence="2 3">
    <name type="scientific">Autumnicola tepida</name>
    <dbReference type="NCBI Taxonomy" id="3075595"/>
    <lineage>
        <taxon>Bacteria</taxon>
        <taxon>Pseudomonadati</taxon>
        <taxon>Bacteroidota</taxon>
        <taxon>Flavobacteriia</taxon>
        <taxon>Flavobacteriales</taxon>
        <taxon>Flavobacteriaceae</taxon>
        <taxon>Autumnicola</taxon>
    </lineage>
</organism>
<keyword evidence="3" id="KW-1185">Reference proteome</keyword>
<keyword evidence="2" id="KW-0328">Glycosyltransferase</keyword>
<comment type="caution">
    <text evidence="2">The sequence shown here is derived from an EMBL/GenBank/DDBJ whole genome shotgun (WGS) entry which is preliminary data.</text>
</comment>
<dbReference type="PANTHER" id="PTHR12526">
    <property type="entry name" value="GLYCOSYLTRANSFERASE"/>
    <property type="match status" value="1"/>
</dbReference>
<reference evidence="2 3" key="1">
    <citation type="submission" date="2023-09" db="EMBL/GenBank/DDBJ databases">
        <authorList>
            <person name="Rey-Velasco X."/>
        </authorList>
    </citation>
    <scope>NUCLEOTIDE SEQUENCE [LARGE SCALE GENOMIC DNA]</scope>
    <source>
        <strain evidence="2 3">F363</strain>
    </source>
</reference>
<evidence type="ECO:0000313" key="2">
    <source>
        <dbReference type="EMBL" id="MDT0643033.1"/>
    </source>
</evidence>
<accession>A0ABU3C9U4</accession>